<organism evidence="8 9">
    <name type="scientific">Emticicia soli</name>
    <dbReference type="NCBI Taxonomy" id="2027878"/>
    <lineage>
        <taxon>Bacteria</taxon>
        <taxon>Pseudomonadati</taxon>
        <taxon>Bacteroidota</taxon>
        <taxon>Cytophagia</taxon>
        <taxon>Cytophagales</taxon>
        <taxon>Leadbetterellaceae</taxon>
        <taxon>Emticicia</taxon>
    </lineage>
</organism>
<keyword evidence="4 6" id="KW-1133">Transmembrane helix</keyword>
<dbReference type="Proteomes" id="UP001597510">
    <property type="component" value="Unassembled WGS sequence"/>
</dbReference>
<keyword evidence="9" id="KW-1185">Reference proteome</keyword>
<keyword evidence="3 6" id="KW-0812">Transmembrane</keyword>
<evidence type="ECO:0000313" key="9">
    <source>
        <dbReference type="Proteomes" id="UP001597510"/>
    </source>
</evidence>
<dbReference type="PANTHER" id="PTHR32309">
    <property type="entry name" value="TYROSINE-PROTEIN KINASE"/>
    <property type="match status" value="1"/>
</dbReference>
<evidence type="ECO:0000313" key="8">
    <source>
        <dbReference type="EMBL" id="MFD2520270.1"/>
    </source>
</evidence>
<feature type="domain" description="Polysaccharide chain length determinant N-terminal" evidence="7">
    <location>
        <begin position="11"/>
        <end position="72"/>
    </location>
</feature>
<proteinExistence type="predicted"/>
<evidence type="ECO:0000256" key="6">
    <source>
        <dbReference type="SAM" id="Phobius"/>
    </source>
</evidence>
<comment type="caution">
    <text evidence="8">The sequence shown here is derived from an EMBL/GenBank/DDBJ whole genome shotgun (WGS) entry which is preliminary data.</text>
</comment>
<keyword evidence="2" id="KW-1003">Cell membrane</keyword>
<accession>A0ABW5J5Q1</accession>
<evidence type="ECO:0000256" key="5">
    <source>
        <dbReference type="ARBA" id="ARBA00023136"/>
    </source>
</evidence>
<gene>
    <name evidence="8" type="ORF">ACFSR2_05195</name>
</gene>
<evidence type="ECO:0000256" key="2">
    <source>
        <dbReference type="ARBA" id="ARBA00022475"/>
    </source>
</evidence>
<dbReference type="PANTHER" id="PTHR32309:SF13">
    <property type="entry name" value="FERRIC ENTEROBACTIN TRANSPORT PROTEIN FEPE"/>
    <property type="match status" value="1"/>
</dbReference>
<dbReference type="InterPro" id="IPR050445">
    <property type="entry name" value="Bact_polysacc_biosynth/exp"/>
</dbReference>
<feature type="transmembrane region" description="Helical" evidence="6">
    <location>
        <begin position="315"/>
        <end position="335"/>
    </location>
</feature>
<feature type="transmembrane region" description="Helical" evidence="6">
    <location>
        <begin position="25"/>
        <end position="43"/>
    </location>
</feature>
<protein>
    <submittedName>
        <fullName evidence="8">Wzz/FepE/Etk N-terminal domain-containing protein</fullName>
    </submittedName>
</protein>
<evidence type="ECO:0000259" key="7">
    <source>
        <dbReference type="Pfam" id="PF02706"/>
    </source>
</evidence>
<keyword evidence="5 6" id="KW-0472">Membrane</keyword>
<evidence type="ECO:0000256" key="3">
    <source>
        <dbReference type="ARBA" id="ARBA00022692"/>
    </source>
</evidence>
<dbReference type="InterPro" id="IPR003856">
    <property type="entry name" value="LPS_length_determ_N"/>
</dbReference>
<dbReference type="Pfam" id="PF02706">
    <property type="entry name" value="Wzz"/>
    <property type="match status" value="1"/>
</dbReference>
<comment type="subcellular location">
    <subcellularLocation>
        <location evidence="1">Cell membrane</location>
        <topology evidence="1">Multi-pass membrane protein</topology>
    </subcellularLocation>
</comment>
<dbReference type="RefSeq" id="WP_340235682.1">
    <property type="nucleotide sequence ID" value="NZ_JBBEWC010000004.1"/>
</dbReference>
<evidence type="ECO:0000256" key="1">
    <source>
        <dbReference type="ARBA" id="ARBA00004651"/>
    </source>
</evidence>
<sequence>MEEVKDDIIAFNLKAFIQIIWKEKLLLLGIVAIFLGASAYYAFTKKDEFISEGQILPELASKGNKLRGLAGLASLAGVDIASSGDGTDAFRPDLYPDILQSTPFFLDLFKQTVTTKDNKQISFENFYHQVIEQNKEIPQKKITKFPVKENGFLVLNTLSEDRIKDLKKRIQTSIDIKSGIISISVKMPDPVVAASLARFSMIYLTNYITHYRTDKAQKNLEFLKEKVDAARGKFYSTQAKRAQYSDQFQLPTIRLQSADVQRERIESEYRTSSVFYDELVKKYEEANINFQESIPVFQVLTPPAAPTQKSEPKRAIILLIGIVVGGVIALFVIMLRKQNYKKVFEI</sequence>
<reference evidence="9" key="1">
    <citation type="journal article" date="2019" name="Int. J. Syst. Evol. Microbiol.">
        <title>The Global Catalogue of Microorganisms (GCM) 10K type strain sequencing project: providing services to taxonomists for standard genome sequencing and annotation.</title>
        <authorList>
            <consortium name="The Broad Institute Genomics Platform"/>
            <consortium name="The Broad Institute Genome Sequencing Center for Infectious Disease"/>
            <person name="Wu L."/>
            <person name="Ma J."/>
        </authorList>
    </citation>
    <scope>NUCLEOTIDE SEQUENCE [LARGE SCALE GENOMIC DNA]</scope>
    <source>
        <strain evidence="9">KCTC 52344</strain>
    </source>
</reference>
<evidence type="ECO:0000256" key="4">
    <source>
        <dbReference type="ARBA" id="ARBA00022989"/>
    </source>
</evidence>
<dbReference type="EMBL" id="JBHULC010000004">
    <property type="protein sequence ID" value="MFD2520270.1"/>
    <property type="molecule type" value="Genomic_DNA"/>
</dbReference>
<name>A0ABW5J5Q1_9BACT</name>